<sequence>MKKFIALLFFILLLSGCGVNSQKSQGEDVSPDSNIETKEGTYVGLADTHTIEVTVDNEPVSLDITEESTSDLDKFNSGDKVTITYEKNDEGQLLLKDIERAN</sequence>
<protein>
    <submittedName>
        <fullName evidence="2">Membrane bound lipoprotein</fullName>
    </submittedName>
    <submittedName>
        <fullName evidence="3">Membrane-bound protein LytA</fullName>
    </submittedName>
</protein>
<dbReference type="EMBL" id="JXBC01000013">
    <property type="protein sequence ID" value="KIU05854.1"/>
    <property type="molecule type" value="Genomic_DNA"/>
</dbReference>
<reference evidence="2 5" key="1">
    <citation type="submission" date="2014-12" db="EMBL/GenBank/DDBJ databases">
        <title>Comparative genome analysis of Bacillus coagulans HM-08, Clostridium butyricum HM-68, Bacillus subtilis HM-66 and Bacillus licheniformis BL-09.</title>
        <authorList>
            <person name="Zhang H."/>
        </authorList>
    </citation>
    <scope>NUCLEOTIDE SEQUENCE [LARGE SCALE GENOMIC DNA]</scope>
    <source>
        <strain evidence="2 5">HM-66</strain>
    </source>
</reference>
<dbReference type="SMR" id="A0A063X9N7"/>
<gene>
    <name evidence="3" type="primary">lytA</name>
    <name evidence="3" type="ORF">P5633_06085</name>
    <name evidence="4" type="ORF">QL281_09260</name>
    <name evidence="2" type="ORF">SC09_contig4orf00779</name>
</gene>
<feature type="chain" id="PRO_5044364396" evidence="1">
    <location>
        <begin position="22"/>
        <end position="102"/>
    </location>
</feature>
<evidence type="ECO:0000313" key="3">
    <source>
        <dbReference type="EMBL" id="WEY85729.1"/>
    </source>
</evidence>
<name>A0A063X9N7_BACIU</name>
<organism evidence="2 5">
    <name type="scientific">Bacillus subtilis</name>
    <dbReference type="NCBI Taxonomy" id="1423"/>
    <lineage>
        <taxon>Bacteria</taxon>
        <taxon>Bacillati</taxon>
        <taxon>Bacillota</taxon>
        <taxon>Bacilli</taxon>
        <taxon>Bacillales</taxon>
        <taxon>Bacillaceae</taxon>
        <taxon>Bacillus</taxon>
    </lineage>
</organism>
<dbReference type="PROSITE" id="PS51257">
    <property type="entry name" value="PROKAR_LIPOPROTEIN"/>
    <property type="match status" value="1"/>
</dbReference>
<dbReference type="RefSeq" id="WP_003242772.1">
    <property type="nucleotide sequence ID" value="NZ_AP024621.1"/>
</dbReference>
<feature type="signal peptide" evidence="1">
    <location>
        <begin position="1"/>
        <end position="21"/>
    </location>
</feature>
<reference evidence="3" key="2">
    <citation type="submission" date="2023-03" db="EMBL/GenBank/DDBJ databases">
        <title>Complete genome sequences of 52 Bacillus and Priestia strains isolated from West-African fermentations and 26 reference strains from the DSMZ collection.</title>
        <authorList>
            <person name="Wiedenbein E.S."/>
            <person name="Canoy T.S."/>
            <person name="Hui Y."/>
            <person name="Parkouda C."/>
            <person name="Dawende C."/>
            <person name="Ametefe E."/>
            <person name="Jespersen L."/>
            <person name="Nielsen D.S."/>
        </authorList>
    </citation>
    <scope>NUCLEOTIDE SEQUENCE</scope>
    <source>
        <strain evidence="3">PRO56</strain>
    </source>
</reference>
<dbReference type="AlphaFoldDB" id="A0A063X9N7"/>
<keyword evidence="1" id="KW-0732">Signal</keyword>
<dbReference type="Proteomes" id="UP000032247">
    <property type="component" value="Unassembled WGS sequence"/>
</dbReference>
<dbReference type="PATRIC" id="fig|1423.167.peg.2571"/>
<evidence type="ECO:0000313" key="5">
    <source>
        <dbReference type="Proteomes" id="UP000032247"/>
    </source>
</evidence>
<dbReference type="Proteomes" id="UP001214898">
    <property type="component" value="Chromosome"/>
</dbReference>
<evidence type="ECO:0000313" key="4">
    <source>
        <dbReference type="EMBL" id="WHM23196.1"/>
    </source>
</evidence>
<dbReference type="OMA" id="VEISYFI"/>
<evidence type="ECO:0000313" key="2">
    <source>
        <dbReference type="EMBL" id="KIU05854.1"/>
    </source>
</evidence>
<keyword evidence="2" id="KW-0449">Lipoprotein</keyword>
<accession>A0A063X9N7</accession>
<reference evidence="4" key="3">
    <citation type="submission" date="2023-05" db="EMBL/GenBank/DDBJ databases">
        <title>Complete genome sequence of Bacillus subtilis SRCM117797 isolated from Soybean paste.</title>
        <authorList>
            <person name="Abraha H.B."/>
            <person name="Kim K.-P."/>
            <person name="Ryu M.-S."/>
            <person name="Jeong D.-Y."/>
        </authorList>
    </citation>
    <scope>NUCLEOTIDE SEQUENCE</scope>
    <source>
        <strain evidence="4">SRCM117797</strain>
    </source>
</reference>
<dbReference type="EMBL" id="CP120576">
    <property type="protein sequence ID" value="WEY85729.1"/>
    <property type="molecule type" value="Genomic_DNA"/>
</dbReference>
<dbReference type="EMBL" id="CP125292">
    <property type="protein sequence ID" value="WHM23196.1"/>
    <property type="molecule type" value="Genomic_DNA"/>
</dbReference>
<evidence type="ECO:0000256" key="1">
    <source>
        <dbReference type="SAM" id="SignalP"/>
    </source>
</evidence>
<proteinExistence type="predicted"/>
<dbReference type="Proteomes" id="UP001229422">
    <property type="component" value="Chromosome"/>
</dbReference>